<dbReference type="AlphaFoldDB" id="A0AAV7RF69"/>
<comment type="caution">
    <text evidence="2">The sequence shown here is derived from an EMBL/GenBank/DDBJ whole genome shotgun (WGS) entry which is preliminary data.</text>
</comment>
<protein>
    <submittedName>
        <fullName evidence="2">Uncharacterized protein</fullName>
    </submittedName>
</protein>
<proteinExistence type="predicted"/>
<dbReference type="Proteomes" id="UP001066276">
    <property type="component" value="Chromosome 5"/>
</dbReference>
<evidence type="ECO:0000313" key="3">
    <source>
        <dbReference type="Proteomes" id="UP001066276"/>
    </source>
</evidence>
<feature type="region of interest" description="Disordered" evidence="1">
    <location>
        <begin position="137"/>
        <end position="158"/>
    </location>
</feature>
<organism evidence="2 3">
    <name type="scientific">Pleurodeles waltl</name>
    <name type="common">Iberian ribbed newt</name>
    <dbReference type="NCBI Taxonomy" id="8319"/>
    <lineage>
        <taxon>Eukaryota</taxon>
        <taxon>Metazoa</taxon>
        <taxon>Chordata</taxon>
        <taxon>Craniata</taxon>
        <taxon>Vertebrata</taxon>
        <taxon>Euteleostomi</taxon>
        <taxon>Amphibia</taxon>
        <taxon>Batrachia</taxon>
        <taxon>Caudata</taxon>
        <taxon>Salamandroidea</taxon>
        <taxon>Salamandridae</taxon>
        <taxon>Pleurodelinae</taxon>
        <taxon>Pleurodeles</taxon>
    </lineage>
</organism>
<accession>A0AAV7RF69</accession>
<feature type="compositionally biased region" description="Gly residues" evidence="1">
    <location>
        <begin position="148"/>
        <end position="158"/>
    </location>
</feature>
<reference evidence="2" key="1">
    <citation type="journal article" date="2022" name="bioRxiv">
        <title>Sequencing and chromosome-scale assembly of the giantPleurodeles waltlgenome.</title>
        <authorList>
            <person name="Brown T."/>
            <person name="Elewa A."/>
            <person name="Iarovenko S."/>
            <person name="Subramanian E."/>
            <person name="Araus A.J."/>
            <person name="Petzold A."/>
            <person name="Susuki M."/>
            <person name="Suzuki K.-i.T."/>
            <person name="Hayashi T."/>
            <person name="Toyoda A."/>
            <person name="Oliveira C."/>
            <person name="Osipova E."/>
            <person name="Leigh N.D."/>
            <person name="Simon A."/>
            <person name="Yun M.H."/>
        </authorList>
    </citation>
    <scope>NUCLEOTIDE SEQUENCE</scope>
    <source>
        <strain evidence="2">20211129_DDA</strain>
        <tissue evidence="2">Liver</tissue>
    </source>
</reference>
<sequence length="158" mass="16835">MAARQREVVNRCKIFLAHTYVVAAAAAGSSANEGAFGERRWRSHPTSGVWSEAVRGLRQGRRYTSMCSLRGPRTPSGADLTEVEKQGGETSGSALMSPVKHYLKGPQVGAGKLGQHEKVSLDLGAGEYYNRGQCMLNQKEGPISSKGESGGVGELNGR</sequence>
<evidence type="ECO:0000256" key="1">
    <source>
        <dbReference type="SAM" id="MobiDB-lite"/>
    </source>
</evidence>
<dbReference type="EMBL" id="JANPWB010000009">
    <property type="protein sequence ID" value="KAJ1150442.1"/>
    <property type="molecule type" value="Genomic_DNA"/>
</dbReference>
<gene>
    <name evidence="2" type="ORF">NDU88_003233</name>
</gene>
<evidence type="ECO:0000313" key="2">
    <source>
        <dbReference type="EMBL" id="KAJ1150442.1"/>
    </source>
</evidence>
<keyword evidence="3" id="KW-1185">Reference proteome</keyword>
<name>A0AAV7RF69_PLEWA</name>